<reference evidence="1 2" key="1">
    <citation type="journal article" date="2023" name="Life. Sci Alliance">
        <title>Evolutionary insights into 3D genome organization and epigenetic landscape of Vigna mungo.</title>
        <authorList>
            <person name="Junaid A."/>
            <person name="Singh B."/>
            <person name="Bhatia S."/>
        </authorList>
    </citation>
    <scope>NUCLEOTIDE SEQUENCE [LARGE SCALE GENOMIC DNA]</scope>
    <source>
        <strain evidence="1">Urdbean</strain>
    </source>
</reference>
<gene>
    <name evidence="1" type="ORF">V8G54_019302</name>
</gene>
<organism evidence="1 2">
    <name type="scientific">Vigna mungo</name>
    <name type="common">Black gram</name>
    <name type="synonym">Phaseolus mungo</name>
    <dbReference type="NCBI Taxonomy" id="3915"/>
    <lineage>
        <taxon>Eukaryota</taxon>
        <taxon>Viridiplantae</taxon>
        <taxon>Streptophyta</taxon>
        <taxon>Embryophyta</taxon>
        <taxon>Tracheophyta</taxon>
        <taxon>Spermatophyta</taxon>
        <taxon>Magnoliopsida</taxon>
        <taxon>eudicotyledons</taxon>
        <taxon>Gunneridae</taxon>
        <taxon>Pentapetalae</taxon>
        <taxon>rosids</taxon>
        <taxon>fabids</taxon>
        <taxon>Fabales</taxon>
        <taxon>Fabaceae</taxon>
        <taxon>Papilionoideae</taxon>
        <taxon>50 kb inversion clade</taxon>
        <taxon>NPAAA clade</taxon>
        <taxon>indigoferoid/millettioid clade</taxon>
        <taxon>Phaseoleae</taxon>
        <taxon>Vigna</taxon>
    </lineage>
</organism>
<evidence type="ECO:0000313" key="2">
    <source>
        <dbReference type="Proteomes" id="UP001374535"/>
    </source>
</evidence>
<dbReference type="Proteomes" id="UP001374535">
    <property type="component" value="Chromosome 6"/>
</dbReference>
<sequence length="103" mass="12488">LWCCQLHHVSWQEARWTRCSIHFGEGTRRRRRRMRHRPCLRGRPRVQGFLRHDGSCRTILMRRGSERRVVLENGVATNEESEVKEMDLGQEKVWFWEQEVEEG</sequence>
<name>A0AAQ3RVI8_VIGMU</name>
<evidence type="ECO:0000313" key="1">
    <source>
        <dbReference type="EMBL" id="WVZ05956.1"/>
    </source>
</evidence>
<keyword evidence="2" id="KW-1185">Reference proteome</keyword>
<dbReference type="AlphaFoldDB" id="A0AAQ3RVI8"/>
<feature type="non-terminal residue" evidence="1">
    <location>
        <position position="1"/>
    </location>
</feature>
<dbReference type="EMBL" id="CP144695">
    <property type="protein sequence ID" value="WVZ05956.1"/>
    <property type="molecule type" value="Genomic_DNA"/>
</dbReference>
<protein>
    <submittedName>
        <fullName evidence="1">Uncharacterized protein</fullName>
    </submittedName>
</protein>
<proteinExistence type="predicted"/>
<accession>A0AAQ3RVI8</accession>